<protein>
    <submittedName>
        <fullName evidence="1">CLUMA_CG018518, isoform A</fullName>
    </submittedName>
</protein>
<name>A0A1J1IZ76_9DIPT</name>
<dbReference type="AlphaFoldDB" id="A0A1J1IZ76"/>
<reference evidence="1 2" key="1">
    <citation type="submission" date="2015-04" db="EMBL/GenBank/DDBJ databases">
        <authorList>
            <person name="Syromyatnikov M.Y."/>
            <person name="Popov V.N."/>
        </authorList>
    </citation>
    <scope>NUCLEOTIDE SEQUENCE [LARGE SCALE GENOMIC DNA]</scope>
</reference>
<dbReference type="EMBL" id="CVRI01000064">
    <property type="protein sequence ID" value="CRL05392.1"/>
    <property type="molecule type" value="Genomic_DNA"/>
</dbReference>
<dbReference type="Proteomes" id="UP000183832">
    <property type="component" value="Unassembled WGS sequence"/>
</dbReference>
<proteinExistence type="predicted"/>
<evidence type="ECO:0000313" key="1">
    <source>
        <dbReference type="EMBL" id="CRL05392.1"/>
    </source>
</evidence>
<organism evidence="1 2">
    <name type="scientific">Clunio marinus</name>
    <dbReference type="NCBI Taxonomy" id="568069"/>
    <lineage>
        <taxon>Eukaryota</taxon>
        <taxon>Metazoa</taxon>
        <taxon>Ecdysozoa</taxon>
        <taxon>Arthropoda</taxon>
        <taxon>Hexapoda</taxon>
        <taxon>Insecta</taxon>
        <taxon>Pterygota</taxon>
        <taxon>Neoptera</taxon>
        <taxon>Endopterygota</taxon>
        <taxon>Diptera</taxon>
        <taxon>Nematocera</taxon>
        <taxon>Chironomoidea</taxon>
        <taxon>Chironomidae</taxon>
        <taxon>Clunio</taxon>
    </lineage>
</organism>
<gene>
    <name evidence="1" type="ORF">CLUMA_CG018518</name>
</gene>
<keyword evidence="2" id="KW-1185">Reference proteome</keyword>
<accession>A0A1J1IZ76</accession>
<evidence type="ECO:0000313" key="2">
    <source>
        <dbReference type="Proteomes" id="UP000183832"/>
    </source>
</evidence>
<sequence length="197" mass="23104">MNINLKNKLLNDITVKGLIEVFPQSPHILYDALDGRKDSECLLGGNGKVIKISYHDHRLLEDEKGRKIFNIYLLTMNEITRAIYIKHVSMKSTSNQPLTAIKIMRFTLNSLSTIFLKSGWFSMLCHLNFQLYYDESLSDLVRRLHFTSKCFIKVERKVWRKILLVEPRQMIHVTFIDVYVAFGLRIVKNELLMLNKK</sequence>